<keyword evidence="4" id="KW-1185">Reference proteome</keyword>
<dbReference type="EMBL" id="CP050831">
    <property type="protein sequence ID" value="QIU94449.1"/>
    <property type="molecule type" value="Genomic_DNA"/>
</dbReference>
<dbReference type="KEGG" id="bfc:BacF7301_09960"/>
<sequence>MGILSFIATLFWGILAGIIIAVLVMYLINELMGTPKWLTGLLGIFLFFFLSFQFTAIVGAAKVKGAMADITVLGNTVSEKTDWSAIETNYPVLKPYLDKVGMKLGEVTDKKTSALSLVNKIINGFMWRRAAWALGGVVVCFVLAAVPGMTGNGRGRQQGRRGASAHYRASAPVNRSHRPRRR</sequence>
<keyword evidence="2" id="KW-0812">Transmembrane</keyword>
<gene>
    <name evidence="3" type="ORF">BacF7301_09960</name>
</gene>
<dbReference type="RefSeq" id="WP_167962393.1">
    <property type="nucleotide sequence ID" value="NZ_CP050831.1"/>
</dbReference>
<organism evidence="3 4">
    <name type="scientific">Bacteroides faecium</name>
    <dbReference type="NCBI Taxonomy" id="2715212"/>
    <lineage>
        <taxon>Bacteria</taxon>
        <taxon>Pseudomonadati</taxon>
        <taxon>Bacteroidota</taxon>
        <taxon>Bacteroidia</taxon>
        <taxon>Bacteroidales</taxon>
        <taxon>Bacteroidaceae</taxon>
        <taxon>Bacteroides</taxon>
    </lineage>
</organism>
<proteinExistence type="predicted"/>
<feature type="transmembrane region" description="Helical" evidence="2">
    <location>
        <begin position="40"/>
        <end position="61"/>
    </location>
</feature>
<keyword evidence="2" id="KW-1133">Transmembrane helix</keyword>
<reference evidence="3 4" key="1">
    <citation type="submission" date="2020-03" db="EMBL/GenBank/DDBJ databases">
        <title>Genomic analysis of Bacteroides faecium CBA7301.</title>
        <authorList>
            <person name="Kim J."/>
            <person name="Roh S.W."/>
        </authorList>
    </citation>
    <scope>NUCLEOTIDE SEQUENCE [LARGE SCALE GENOMIC DNA]</scope>
    <source>
        <strain evidence="3 4">CBA7301</strain>
    </source>
</reference>
<evidence type="ECO:0000313" key="4">
    <source>
        <dbReference type="Proteomes" id="UP000501780"/>
    </source>
</evidence>
<accession>A0A6H0KML6</accession>
<evidence type="ECO:0000256" key="2">
    <source>
        <dbReference type="SAM" id="Phobius"/>
    </source>
</evidence>
<dbReference type="AlphaFoldDB" id="A0A6H0KML6"/>
<feature type="region of interest" description="Disordered" evidence="1">
    <location>
        <begin position="152"/>
        <end position="182"/>
    </location>
</feature>
<feature type="transmembrane region" description="Helical" evidence="2">
    <location>
        <begin position="6"/>
        <end position="28"/>
    </location>
</feature>
<protein>
    <recommendedName>
        <fullName evidence="5">Transmembrane protein</fullName>
    </recommendedName>
</protein>
<name>A0A6H0KML6_9BACE</name>
<evidence type="ECO:0008006" key="5">
    <source>
        <dbReference type="Google" id="ProtNLM"/>
    </source>
</evidence>
<evidence type="ECO:0000256" key="1">
    <source>
        <dbReference type="SAM" id="MobiDB-lite"/>
    </source>
</evidence>
<dbReference type="Proteomes" id="UP000501780">
    <property type="component" value="Chromosome"/>
</dbReference>
<feature type="transmembrane region" description="Helical" evidence="2">
    <location>
        <begin position="130"/>
        <end position="151"/>
    </location>
</feature>
<evidence type="ECO:0000313" key="3">
    <source>
        <dbReference type="EMBL" id="QIU94449.1"/>
    </source>
</evidence>
<keyword evidence="2" id="KW-0472">Membrane</keyword>